<gene>
    <name evidence="1" type="ORF">WJL_0958</name>
</gene>
<sequence>MMKPPKRMCQQTITLTLTDPTKTDEWGQPLAGEPVTIEHCVVQPQTIYSGSNNDRTIVANAVVFLYAGISSPLPTITKNGVGSKLVFEGEEYTVQKIIDNREPFSNALHSYELEVL</sequence>
<evidence type="ECO:0000313" key="1">
    <source>
        <dbReference type="EMBL" id="KPN43885.1"/>
    </source>
</evidence>
<proteinExistence type="predicted"/>
<protein>
    <submittedName>
        <fullName evidence="1">Phage capsid and scaffold</fullName>
    </submittedName>
</protein>
<dbReference type="EMBL" id="LKLZ01000003">
    <property type="protein sequence ID" value="KPN43885.1"/>
    <property type="molecule type" value="Genomic_DNA"/>
</dbReference>
<dbReference type="RefSeq" id="WP_022638363.1">
    <property type="nucleotide sequence ID" value="NZ_AUTE01000019.1"/>
</dbReference>
<dbReference type="AlphaFoldDB" id="A0A837P8D8"/>
<dbReference type="Proteomes" id="UP000050511">
    <property type="component" value="Unassembled WGS sequence"/>
</dbReference>
<organism evidence="1 2">
    <name type="scientific">Lactiplantibacillus plantarum WJL</name>
    <dbReference type="NCBI Taxonomy" id="1350466"/>
    <lineage>
        <taxon>Bacteria</taxon>
        <taxon>Bacillati</taxon>
        <taxon>Bacillota</taxon>
        <taxon>Bacilli</taxon>
        <taxon>Lactobacillales</taxon>
        <taxon>Lactobacillaceae</taxon>
        <taxon>Lactiplantibacillus</taxon>
    </lineage>
</organism>
<comment type="caution">
    <text evidence="1">The sequence shown here is derived from an EMBL/GenBank/DDBJ whole genome shotgun (WGS) entry which is preliminary data.</text>
</comment>
<dbReference type="InterPro" id="IPR019612">
    <property type="entry name" value="Minor_capsid_put"/>
</dbReference>
<reference evidence="1 2" key="1">
    <citation type="submission" date="2015-10" db="EMBL/GenBank/DDBJ databases">
        <title>Resequencing of Lactobacillus plantarum WJL strain genome.</title>
        <authorList>
            <person name="Martino M.E."/>
        </authorList>
    </citation>
    <scope>NUCLEOTIDE SEQUENCE [LARGE SCALE GENOMIC DNA]</scope>
    <source>
        <strain evidence="1 2">WJL</strain>
    </source>
</reference>
<evidence type="ECO:0000313" key="2">
    <source>
        <dbReference type="Proteomes" id="UP000050511"/>
    </source>
</evidence>
<accession>A0A837P8D8</accession>
<dbReference type="Pfam" id="PF10665">
    <property type="entry name" value="Minor_capsid_1"/>
    <property type="match status" value="1"/>
</dbReference>
<name>A0A837P8D8_LACPN</name>